<name>A0A2W4XMV5_9CYAN</name>
<proteinExistence type="predicted"/>
<evidence type="ECO:0000259" key="1">
    <source>
        <dbReference type="Pfam" id="PF03372"/>
    </source>
</evidence>
<comment type="caution">
    <text evidence="2">The sequence shown here is derived from an EMBL/GenBank/DDBJ whole genome shotgun (WGS) entry which is preliminary data.</text>
</comment>
<dbReference type="Gene3D" id="3.60.10.10">
    <property type="entry name" value="Endonuclease/exonuclease/phosphatase"/>
    <property type="match status" value="1"/>
</dbReference>
<dbReference type="AlphaFoldDB" id="A0A2W4XMV5"/>
<reference evidence="2 3" key="2">
    <citation type="submission" date="2018-06" db="EMBL/GenBank/DDBJ databases">
        <title>Metagenomic assembly of (sub)arctic Cyanobacteria and their associated microbiome from non-axenic cultures.</title>
        <authorList>
            <person name="Baurain D."/>
        </authorList>
    </citation>
    <scope>NUCLEOTIDE SEQUENCE [LARGE SCALE GENOMIC DNA]</scope>
    <source>
        <strain evidence="2">ULC066bin1</strain>
    </source>
</reference>
<feature type="domain" description="Endonuclease/exonuclease/phosphatase" evidence="1">
    <location>
        <begin position="49"/>
        <end position="311"/>
    </location>
</feature>
<dbReference type="GO" id="GO:0003824">
    <property type="term" value="F:catalytic activity"/>
    <property type="evidence" value="ECO:0007669"/>
    <property type="project" value="InterPro"/>
</dbReference>
<dbReference type="Proteomes" id="UP000249467">
    <property type="component" value="Unassembled WGS sequence"/>
</dbReference>
<dbReference type="InterPro" id="IPR036691">
    <property type="entry name" value="Endo/exonu/phosph_ase_sf"/>
</dbReference>
<evidence type="ECO:0000313" key="3">
    <source>
        <dbReference type="Proteomes" id="UP000249467"/>
    </source>
</evidence>
<evidence type="ECO:0000313" key="2">
    <source>
        <dbReference type="EMBL" id="PZO36971.1"/>
    </source>
</evidence>
<dbReference type="InterPro" id="IPR005135">
    <property type="entry name" value="Endo/exonuclease/phosphatase"/>
</dbReference>
<accession>A0A2W4XMV5</accession>
<dbReference type="PROSITE" id="PS51257">
    <property type="entry name" value="PROKAR_LIPOPROTEIN"/>
    <property type="match status" value="1"/>
</dbReference>
<dbReference type="EMBL" id="QBML01000035">
    <property type="protein sequence ID" value="PZO36971.1"/>
    <property type="molecule type" value="Genomic_DNA"/>
</dbReference>
<reference evidence="2 3" key="1">
    <citation type="submission" date="2018-04" db="EMBL/GenBank/DDBJ databases">
        <authorList>
            <person name="Go L.Y."/>
            <person name="Mitchell J.A."/>
        </authorList>
    </citation>
    <scope>NUCLEOTIDE SEQUENCE [LARGE SCALE GENOMIC DNA]</scope>
    <source>
        <strain evidence="2">ULC066bin1</strain>
    </source>
</reference>
<dbReference type="Pfam" id="PF03372">
    <property type="entry name" value="Exo_endo_phos"/>
    <property type="match status" value="1"/>
</dbReference>
<sequence>MVNVMQRSFLKNFQYGYTSWLGICCIAAIATACSNPFATANSPDRIRLGTFNLENFDGLNTEKVDAVSQIIERNFDVIGLQEVSPIAAEKLKEKLNKSKPWEFILGETGNKQRIALFYRKDLISAQKVTEWRDVNITGTLRSPLVTYLKTEQKDGKSFDFTLVVVHQKGGFGKDADRLRQNQSDLLRKEVDNYQKNTQSDPDLVLVGDFNSPTWAEQNRGLRDAPLTFLTRTIETDAKENCLRKRGEPKTADGRPRFSNRGTGCVIDHIAVSKAPKGAEAEYISQSVQILDPQKDLGFDSDRTYFSKISDHLPVRAIFRTRE</sequence>
<organism evidence="2 3">
    <name type="scientific">Pseudanabaena frigida</name>
    <dbReference type="NCBI Taxonomy" id="945775"/>
    <lineage>
        <taxon>Bacteria</taxon>
        <taxon>Bacillati</taxon>
        <taxon>Cyanobacteriota</taxon>
        <taxon>Cyanophyceae</taxon>
        <taxon>Pseudanabaenales</taxon>
        <taxon>Pseudanabaenaceae</taxon>
        <taxon>Pseudanabaena</taxon>
    </lineage>
</organism>
<protein>
    <recommendedName>
        <fullName evidence="1">Endonuclease/exonuclease/phosphatase domain-containing protein</fullName>
    </recommendedName>
</protein>
<gene>
    <name evidence="2" type="ORF">DCF19_20005</name>
</gene>
<dbReference type="PANTHER" id="PTHR11371:SF31">
    <property type="entry name" value="EXTRACELLULAR NUCLEASE"/>
    <property type="match status" value="1"/>
</dbReference>
<dbReference type="SUPFAM" id="SSF56219">
    <property type="entry name" value="DNase I-like"/>
    <property type="match status" value="1"/>
</dbReference>
<dbReference type="PANTHER" id="PTHR11371">
    <property type="entry name" value="DEOXYRIBONUCLEASE"/>
    <property type="match status" value="1"/>
</dbReference>